<evidence type="ECO:0000256" key="1">
    <source>
        <dbReference type="SAM" id="Phobius"/>
    </source>
</evidence>
<dbReference type="RefSeq" id="WP_379772588.1">
    <property type="nucleotide sequence ID" value="NZ_JBHSMZ010000014.1"/>
</dbReference>
<protein>
    <submittedName>
        <fullName evidence="2">Uncharacterized protein</fullName>
    </submittedName>
</protein>
<gene>
    <name evidence="2" type="ORF">ACFPO9_17230</name>
</gene>
<dbReference type="Proteomes" id="UP001596086">
    <property type="component" value="Unassembled WGS sequence"/>
</dbReference>
<keyword evidence="1" id="KW-1133">Transmembrane helix</keyword>
<keyword evidence="3" id="KW-1185">Reference proteome</keyword>
<feature type="transmembrane region" description="Helical" evidence="1">
    <location>
        <begin position="12"/>
        <end position="30"/>
    </location>
</feature>
<accession>A0ABW0RZL8</accession>
<dbReference type="EMBL" id="JBHSMZ010000014">
    <property type="protein sequence ID" value="MFC5550261.1"/>
    <property type="molecule type" value="Genomic_DNA"/>
</dbReference>
<comment type="caution">
    <text evidence="2">The sequence shown here is derived from an EMBL/GenBank/DDBJ whole genome shotgun (WGS) entry which is preliminary data.</text>
</comment>
<organism evidence="2 3">
    <name type="scientific">Massilia aerilata</name>
    <dbReference type="NCBI Taxonomy" id="453817"/>
    <lineage>
        <taxon>Bacteria</taxon>
        <taxon>Pseudomonadati</taxon>
        <taxon>Pseudomonadota</taxon>
        <taxon>Betaproteobacteria</taxon>
        <taxon>Burkholderiales</taxon>
        <taxon>Oxalobacteraceae</taxon>
        <taxon>Telluria group</taxon>
        <taxon>Massilia</taxon>
    </lineage>
</organism>
<evidence type="ECO:0000313" key="2">
    <source>
        <dbReference type="EMBL" id="MFC5550261.1"/>
    </source>
</evidence>
<reference evidence="3" key="1">
    <citation type="journal article" date="2019" name="Int. J. Syst. Evol. Microbiol.">
        <title>The Global Catalogue of Microorganisms (GCM) 10K type strain sequencing project: providing services to taxonomists for standard genome sequencing and annotation.</title>
        <authorList>
            <consortium name="The Broad Institute Genomics Platform"/>
            <consortium name="The Broad Institute Genome Sequencing Center for Infectious Disease"/>
            <person name="Wu L."/>
            <person name="Ma J."/>
        </authorList>
    </citation>
    <scope>NUCLEOTIDE SEQUENCE [LARGE SCALE GENOMIC DNA]</scope>
    <source>
        <strain evidence="3">CGMCC 4.5798</strain>
    </source>
</reference>
<keyword evidence="1" id="KW-0812">Transmembrane</keyword>
<name>A0ABW0RZL8_9BURK</name>
<keyword evidence="1" id="KW-0472">Membrane</keyword>
<evidence type="ECO:0000313" key="3">
    <source>
        <dbReference type="Proteomes" id="UP001596086"/>
    </source>
</evidence>
<proteinExistence type="predicted"/>
<sequence length="160" mass="17782">MFDKNDIDLIAAVIGMVTTIFTALAGQAILGRKRLQEKLDIAYADIAYLLAVEAAHCDRHKELNQASFKLRIRKEVNATGLAWSGRFTPGRVRLNRRGRALSTTISARLIVLTKMILRATLHAIAYLLDRVPRWFDVALVTVENGVAKTIAARLAAKRNT</sequence>